<dbReference type="PANTHER" id="PTHR22883">
    <property type="entry name" value="ZINC FINGER DHHC DOMAIN CONTAINING PROTEIN"/>
    <property type="match status" value="1"/>
</dbReference>
<name>A0A6J1DAN9_MOMCH</name>
<evidence type="ECO:0000256" key="7">
    <source>
        <dbReference type="ARBA" id="ARBA00023315"/>
    </source>
</evidence>
<gene>
    <name evidence="12" type="primary">LOC111019218</name>
</gene>
<dbReference type="Proteomes" id="UP000504603">
    <property type="component" value="Unplaced"/>
</dbReference>
<feature type="compositionally biased region" description="Polar residues" evidence="9">
    <location>
        <begin position="515"/>
        <end position="529"/>
    </location>
</feature>
<feature type="transmembrane region" description="Helical" evidence="8">
    <location>
        <begin position="40"/>
        <end position="62"/>
    </location>
</feature>
<proteinExistence type="inferred from homology"/>
<dbReference type="GO" id="GO:0019706">
    <property type="term" value="F:protein-cysteine S-palmitoyltransferase activity"/>
    <property type="evidence" value="ECO:0007669"/>
    <property type="project" value="UniProtKB-EC"/>
</dbReference>
<comment type="similarity">
    <text evidence="2 8">Belongs to the DHHC palmitoyltransferase family.</text>
</comment>
<dbReference type="GO" id="GO:0005783">
    <property type="term" value="C:endoplasmic reticulum"/>
    <property type="evidence" value="ECO:0007669"/>
    <property type="project" value="TreeGrafter"/>
</dbReference>
<dbReference type="RefSeq" id="XP_022151250.1">
    <property type="nucleotide sequence ID" value="XM_022295558.1"/>
</dbReference>
<dbReference type="AlphaFoldDB" id="A0A6J1DAN9"/>
<evidence type="ECO:0000256" key="8">
    <source>
        <dbReference type="RuleBase" id="RU079119"/>
    </source>
</evidence>
<keyword evidence="7 8" id="KW-0012">Acyltransferase</keyword>
<feature type="region of interest" description="Disordered" evidence="9">
    <location>
        <begin position="437"/>
        <end position="467"/>
    </location>
</feature>
<dbReference type="GO" id="GO:0005794">
    <property type="term" value="C:Golgi apparatus"/>
    <property type="evidence" value="ECO:0007669"/>
    <property type="project" value="TreeGrafter"/>
</dbReference>
<feature type="transmembrane region" description="Helical" evidence="8">
    <location>
        <begin position="223"/>
        <end position="250"/>
    </location>
</feature>
<dbReference type="KEGG" id="mcha:111019218"/>
<sequence>MRKHGWQLPYHPLQVVAVAVFLALGFAFYVFFAPFVGKKIFQYVIIGLYTPLITCVFGLYIWCAAADPADLGVFKSKKYINIPDEGKCSQQKSSKLGGESTTFTHDPNAASVEEKSVDKDAVGADANSKDLLQIEKDSPASKTLSCLSLACFPCAFVCNCSSSNEESSQQHMSEDGMFYCSLCEVEVFKYSKHCRVCDKCVDRFDHHCRWLNNCIGRKNYRQFFTLMVASLLLLIVQWSSGILVLICCFVEKKRFSVEISSKLGSSFSLAPFIIVVAVCTILAMIATLPLAQLFFFHILLIKKGITTYDYIIALREQEQEQQGVGGQQSPQMSVVSSLTGLSSASSFSTFHRGAWCTPPRLFLEDQFDVIPPETGSVSSLGKRTANEEATKKKNPAAVRISPWTLARLNAEEVSKAAAEARKKSKILQPVVRSAAPFERETDSGFGSSGRRVVSRPENNRRRGNKRVRLPADLPMKHMTNIPAKAVDKGFSGTSTSLGPLQLEARSAFQTSRAMSSSTMVASSPESSLDSPDIHPFRISSSGAEESKRLTGLSAAVNAAAQKGLPLSRSTSDGYEASGGEDSDRVPSRIVQRSTNWNNALYGSDQDERLAQLQASSSNQINSKHTRL</sequence>
<reference evidence="12" key="1">
    <citation type="submission" date="2025-08" db="UniProtKB">
        <authorList>
            <consortium name="RefSeq"/>
        </authorList>
    </citation>
    <scope>IDENTIFICATION</scope>
    <source>
        <strain evidence="12">OHB3-1</strain>
    </source>
</reference>
<dbReference type="OrthoDB" id="9909019at2759"/>
<feature type="region of interest" description="Disordered" evidence="9">
    <location>
        <begin position="564"/>
        <end position="589"/>
    </location>
</feature>
<comment type="catalytic activity">
    <reaction evidence="8">
        <text>L-cysteinyl-[protein] + hexadecanoyl-CoA = S-hexadecanoyl-L-cysteinyl-[protein] + CoA</text>
        <dbReference type="Rhea" id="RHEA:36683"/>
        <dbReference type="Rhea" id="RHEA-COMP:10131"/>
        <dbReference type="Rhea" id="RHEA-COMP:11032"/>
        <dbReference type="ChEBI" id="CHEBI:29950"/>
        <dbReference type="ChEBI" id="CHEBI:57287"/>
        <dbReference type="ChEBI" id="CHEBI:57379"/>
        <dbReference type="ChEBI" id="CHEBI:74151"/>
        <dbReference type="EC" id="2.3.1.225"/>
    </reaction>
</comment>
<keyword evidence="5 8" id="KW-1133">Transmembrane helix</keyword>
<dbReference type="PANTHER" id="PTHR22883:SF265">
    <property type="entry name" value="PROTEIN S-ACYLTRANSFERASE 22-RELATED"/>
    <property type="match status" value="1"/>
</dbReference>
<comment type="domain">
    <text evidence="8">The DHHC domain is required for palmitoyltransferase activity.</text>
</comment>
<evidence type="ECO:0000256" key="3">
    <source>
        <dbReference type="ARBA" id="ARBA00022679"/>
    </source>
</evidence>
<dbReference type="InterPro" id="IPR039859">
    <property type="entry name" value="PFA4/ZDH16/20/ERF2-like"/>
</dbReference>
<evidence type="ECO:0000256" key="6">
    <source>
        <dbReference type="ARBA" id="ARBA00023136"/>
    </source>
</evidence>
<feature type="region of interest" description="Disordered" evidence="9">
    <location>
        <begin position="374"/>
        <end position="395"/>
    </location>
</feature>
<dbReference type="EC" id="2.3.1.225" evidence="8"/>
<dbReference type="GO" id="GO:0006612">
    <property type="term" value="P:protein targeting to membrane"/>
    <property type="evidence" value="ECO:0007669"/>
    <property type="project" value="TreeGrafter"/>
</dbReference>
<evidence type="ECO:0000256" key="4">
    <source>
        <dbReference type="ARBA" id="ARBA00022692"/>
    </source>
</evidence>
<feature type="transmembrane region" description="Helical" evidence="8">
    <location>
        <begin position="271"/>
        <end position="300"/>
    </location>
</feature>
<evidence type="ECO:0000256" key="9">
    <source>
        <dbReference type="SAM" id="MobiDB-lite"/>
    </source>
</evidence>
<dbReference type="GeneID" id="111019218"/>
<accession>A0A6J1DAN9</accession>
<feature type="region of interest" description="Disordered" evidence="9">
    <location>
        <begin position="515"/>
        <end position="538"/>
    </location>
</feature>
<keyword evidence="11" id="KW-1185">Reference proteome</keyword>
<evidence type="ECO:0000259" key="10">
    <source>
        <dbReference type="Pfam" id="PF01529"/>
    </source>
</evidence>
<evidence type="ECO:0000256" key="1">
    <source>
        <dbReference type="ARBA" id="ARBA00004127"/>
    </source>
</evidence>
<dbReference type="Pfam" id="PF01529">
    <property type="entry name" value="DHHC"/>
    <property type="match status" value="1"/>
</dbReference>
<evidence type="ECO:0000313" key="12">
    <source>
        <dbReference type="RefSeq" id="XP_022151250.1"/>
    </source>
</evidence>
<keyword evidence="4 8" id="KW-0812">Transmembrane</keyword>
<keyword evidence="3 8" id="KW-0808">Transferase</keyword>
<feature type="domain" description="Palmitoyltransferase DHHC" evidence="10">
    <location>
        <begin position="178"/>
        <end position="311"/>
    </location>
</feature>
<protein>
    <recommendedName>
        <fullName evidence="8">S-acyltransferase</fullName>
        <ecNumber evidence="8">2.3.1.225</ecNumber>
    </recommendedName>
    <alternativeName>
        <fullName evidence="8">Palmitoyltransferase</fullName>
    </alternativeName>
</protein>
<keyword evidence="6 8" id="KW-0472">Membrane</keyword>
<evidence type="ECO:0000256" key="5">
    <source>
        <dbReference type="ARBA" id="ARBA00022989"/>
    </source>
</evidence>
<evidence type="ECO:0000256" key="2">
    <source>
        <dbReference type="ARBA" id="ARBA00008574"/>
    </source>
</evidence>
<dbReference type="InterPro" id="IPR001594">
    <property type="entry name" value="Palmitoyltrfase_DHHC"/>
</dbReference>
<evidence type="ECO:0000313" key="11">
    <source>
        <dbReference type="Proteomes" id="UP000504603"/>
    </source>
</evidence>
<organism evidence="11 12">
    <name type="scientific">Momordica charantia</name>
    <name type="common">Bitter gourd</name>
    <name type="synonym">Balsam pear</name>
    <dbReference type="NCBI Taxonomy" id="3673"/>
    <lineage>
        <taxon>Eukaryota</taxon>
        <taxon>Viridiplantae</taxon>
        <taxon>Streptophyta</taxon>
        <taxon>Embryophyta</taxon>
        <taxon>Tracheophyta</taxon>
        <taxon>Spermatophyta</taxon>
        <taxon>Magnoliopsida</taxon>
        <taxon>eudicotyledons</taxon>
        <taxon>Gunneridae</taxon>
        <taxon>Pentapetalae</taxon>
        <taxon>rosids</taxon>
        <taxon>fabids</taxon>
        <taxon>Cucurbitales</taxon>
        <taxon>Cucurbitaceae</taxon>
        <taxon>Momordiceae</taxon>
        <taxon>Momordica</taxon>
    </lineage>
</organism>
<comment type="subcellular location">
    <subcellularLocation>
        <location evidence="1">Endomembrane system</location>
        <topology evidence="1">Multi-pass membrane protein</topology>
    </subcellularLocation>
</comment>
<feature type="transmembrane region" description="Helical" evidence="8">
    <location>
        <begin position="12"/>
        <end position="33"/>
    </location>
</feature>
<dbReference type="PROSITE" id="PS50216">
    <property type="entry name" value="DHHC"/>
    <property type="match status" value="1"/>
</dbReference>